<keyword evidence="2" id="KW-1015">Disulfide bond</keyword>
<dbReference type="InterPro" id="IPR055355">
    <property type="entry name" value="ZP-C"/>
</dbReference>
<evidence type="ECO:0000313" key="6">
    <source>
        <dbReference type="Proteomes" id="UP000271974"/>
    </source>
</evidence>
<evidence type="ECO:0000313" key="5">
    <source>
        <dbReference type="EMBL" id="RUS90579.1"/>
    </source>
</evidence>
<dbReference type="AlphaFoldDB" id="A0A3S1BWP1"/>
<feature type="compositionally biased region" description="Low complexity" evidence="3">
    <location>
        <begin position="275"/>
        <end position="337"/>
    </location>
</feature>
<dbReference type="PROSITE" id="PS51034">
    <property type="entry name" value="ZP_2"/>
    <property type="match status" value="1"/>
</dbReference>
<evidence type="ECO:0000256" key="2">
    <source>
        <dbReference type="ARBA" id="ARBA00023157"/>
    </source>
</evidence>
<feature type="region of interest" description="Disordered" evidence="3">
    <location>
        <begin position="20"/>
        <end position="55"/>
    </location>
</feature>
<proteinExistence type="predicted"/>
<feature type="region of interest" description="Disordered" evidence="3">
    <location>
        <begin position="275"/>
        <end position="439"/>
    </location>
</feature>
<dbReference type="EMBL" id="RQTK01000029">
    <property type="protein sequence ID" value="RUS90579.1"/>
    <property type="molecule type" value="Genomic_DNA"/>
</dbReference>
<comment type="caution">
    <text evidence="5">The sequence shown here is derived from an EMBL/GenBank/DDBJ whole genome shotgun (WGS) entry which is preliminary data.</text>
</comment>
<evidence type="ECO:0000256" key="1">
    <source>
        <dbReference type="ARBA" id="ARBA00022729"/>
    </source>
</evidence>
<sequence>MPFIHPAFSPTPVPANVDCRLPQENGPSAPIPTPTNNGGRLLQDDVGPQQSPGQLQHDFDCHATNMLVHIPSSLAPNSKMYMRDKNCELTNNGTHFVLTLPYDSCGTALTFYTDYVFARNEVTVHLDIDPNAPVQFDSDYEIPLECKVPRDHRVDGAFVAVTRDPIVEAGGEVATAEFVLREFKSALYREEITEYPLVVPLNKEVFFEVDVENVHQVDVGVYVTWCDATPTPDADDPRAYRLIEDGCPASPAVHIEPVPSPDRFRFRSQSFHFSGEANNENQSTKSNNNNNNNNSNNNNNNCNNRQNSNSNNHYNDSNNHNNSNNQKNNSNNHYNNSKNHKNHNNHNNNSNNHFNNSNNNYNNSNNHNNNSNNYYNNSNNYFNNYFNNHYNNHNNNSNNHFNNSNNNYNNHYNNHNNNSNNHFNNSNNNYNSPAKHEPA</sequence>
<dbReference type="STRING" id="188477.A0A3S1BWP1"/>
<dbReference type="PANTHER" id="PTHR14002:SF43">
    <property type="entry name" value="DELTA-LIKE PROTEIN"/>
    <property type="match status" value="1"/>
</dbReference>
<evidence type="ECO:0000256" key="3">
    <source>
        <dbReference type="SAM" id="MobiDB-lite"/>
    </source>
</evidence>
<dbReference type="Gene3D" id="2.60.40.3210">
    <property type="entry name" value="Zona pellucida, ZP-N domain"/>
    <property type="match status" value="1"/>
</dbReference>
<dbReference type="OrthoDB" id="10063988at2759"/>
<reference evidence="5 6" key="1">
    <citation type="submission" date="2019-01" db="EMBL/GenBank/DDBJ databases">
        <title>A draft genome assembly of the solar-powered sea slug Elysia chlorotica.</title>
        <authorList>
            <person name="Cai H."/>
            <person name="Li Q."/>
            <person name="Fang X."/>
            <person name="Li J."/>
            <person name="Curtis N.E."/>
            <person name="Altenburger A."/>
            <person name="Shibata T."/>
            <person name="Feng M."/>
            <person name="Maeda T."/>
            <person name="Schwartz J.A."/>
            <person name="Shigenobu S."/>
            <person name="Lundholm N."/>
            <person name="Nishiyama T."/>
            <person name="Yang H."/>
            <person name="Hasebe M."/>
            <person name="Li S."/>
            <person name="Pierce S.K."/>
            <person name="Wang J."/>
        </authorList>
    </citation>
    <scope>NUCLEOTIDE SEQUENCE [LARGE SCALE GENOMIC DNA]</scope>
    <source>
        <strain evidence="5">EC2010</strain>
        <tissue evidence="5">Whole organism of an adult</tissue>
    </source>
</reference>
<dbReference type="Pfam" id="PF00100">
    <property type="entry name" value="Zona_pellucida"/>
    <property type="match status" value="1"/>
</dbReference>
<dbReference type="InterPro" id="IPR042235">
    <property type="entry name" value="ZP-C_dom"/>
</dbReference>
<dbReference type="Proteomes" id="UP000271974">
    <property type="component" value="Unassembled WGS sequence"/>
</dbReference>
<protein>
    <recommendedName>
        <fullName evidence="4">ZP domain-containing protein</fullName>
    </recommendedName>
</protein>
<keyword evidence="6" id="KW-1185">Reference proteome</keyword>
<dbReference type="Gene3D" id="2.60.40.4100">
    <property type="entry name" value="Zona pellucida, ZP-C domain"/>
    <property type="match status" value="1"/>
</dbReference>
<accession>A0A3S1BWP1</accession>
<evidence type="ECO:0000259" key="4">
    <source>
        <dbReference type="PROSITE" id="PS51034"/>
    </source>
</evidence>
<feature type="compositionally biased region" description="Low complexity" evidence="3">
    <location>
        <begin position="345"/>
        <end position="432"/>
    </location>
</feature>
<keyword evidence="1" id="KW-0732">Signal</keyword>
<organism evidence="5 6">
    <name type="scientific">Elysia chlorotica</name>
    <name type="common">Eastern emerald elysia</name>
    <name type="synonym">Sea slug</name>
    <dbReference type="NCBI Taxonomy" id="188477"/>
    <lineage>
        <taxon>Eukaryota</taxon>
        <taxon>Metazoa</taxon>
        <taxon>Spiralia</taxon>
        <taxon>Lophotrochozoa</taxon>
        <taxon>Mollusca</taxon>
        <taxon>Gastropoda</taxon>
        <taxon>Heterobranchia</taxon>
        <taxon>Euthyneura</taxon>
        <taxon>Panpulmonata</taxon>
        <taxon>Sacoglossa</taxon>
        <taxon>Placobranchoidea</taxon>
        <taxon>Plakobranchidae</taxon>
        <taxon>Elysia</taxon>
    </lineage>
</organism>
<dbReference type="PANTHER" id="PTHR14002">
    <property type="entry name" value="ENDOGLIN/TGF-BETA RECEPTOR TYPE III"/>
    <property type="match status" value="1"/>
</dbReference>
<gene>
    <name evidence="5" type="ORF">EGW08_001667</name>
</gene>
<feature type="domain" description="ZP" evidence="4">
    <location>
        <begin position="60"/>
        <end position="309"/>
    </location>
</feature>
<name>A0A3S1BWP1_ELYCH</name>
<dbReference type="SMART" id="SM00241">
    <property type="entry name" value="ZP"/>
    <property type="match status" value="1"/>
</dbReference>
<dbReference type="InterPro" id="IPR001507">
    <property type="entry name" value="ZP_dom"/>
</dbReference>